<evidence type="ECO:0000259" key="11">
    <source>
        <dbReference type="SMART" id="SM00940"/>
    </source>
</evidence>
<keyword evidence="6 9" id="KW-0645">Protease</keyword>
<feature type="active site" description="Charge relay system" evidence="9">
    <location>
        <position position="469"/>
    </location>
</feature>
<dbReference type="RefSeq" id="WP_067060029.1">
    <property type="nucleotide sequence ID" value="NZ_CP014699.1"/>
</dbReference>
<dbReference type="PRINTS" id="PR00923">
    <property type="entry name" value="LACTOPTASE"/>
</dbReference>
<evidence type="ECO:0000256" key="1">
    <source>
        <dbReference type="ARBA" id="ARBA00000123"/>
    </source>
</evidence>
<dbReference type="Pfam" id="PF09168">
    <property type="entry name" value="PepX_N"/>
    <property type="match status" value="1"/>
</dbReference>
<evidence type="ECO:0000313" key="13">
    <source>
        <dbReference type="Proteomes" id="UP000077317"/>
    </source>
</evidence>
<comment type="similarity">
    <text evidence="3 9">Belongs to the peptidase S15 family.</text>
</comment>
<dbReference type="Pfam" id="PF08530">
    <property type="entry name" value="PepX_C"/>
    <property type="match status" value="1"/>
</dbReference>
<evidence type="ECO:0000256" key="9">
    <source>
        <dbReference type="HAMAP-Rule" id="MF_00698"/>
    </source>
</evidence>
<dbReference type="InterPro" id="IPR036313">
    <property type="entry name" value="PepX_N_dom_sf"/>
</dbReference>
<dbReference type="NCBIfam" id="NF003783">
    <property type="entry name" value="PRK05371.1-4"/>
    <property type="match status" value="1"/>
</dbReference>
<evidence type="ECO:0000256" key="6">
    <source>
        <dbReference type="ARBA" id="ARBA00022670"/>
    </source>
</evidence>
<dbReference type="Proteomes" id="UP000077317">
    <property type="component" value="Chromosome"/>
</dbReference>
<dbReference type="GO" id="GO:0004177">
    <property type="term" value="F:aminopeptidase activity"/>
    <property type="evidence" value="ECO:0007669"/>
    <property type="project" value="UniProtKB-KW"/>
</dbReference>
<dbReference type="STRING" id="1811193.A0O21_00620"/>
<evidence type="ECO:0000256" key="8">
    <source>
        <dbReference type="ARBA" id="ARBA00022825"/>
    </source>
</evidence>
<accession>A0A172Q587</accession>
<dbReference type="Gene3D" id="2.60.120.260">
    <property type="entry name" value="Galactose-binding domain-like"/>
    <property type="match status" value="1"/>
</dbReference>
<comment type="subcellular location">
    <subcellularLocation>
        <location evidence="9">Cytoplasm</location>
    </subcellularLocation>
</comment>
<dbReference type="EC" id="3.4.14.11" evidence="9"/>
<reference evidence="12 13" key="1">
    <citation type="journal article" date="2016" name="Int. J. Syst. Evol. Microbiol.">
        <title>Streptococcuspantholopis sp. nov., isolated from faeces of the Tibetan antelope (Pantholops hodgsonii).</title>
        <authorList>
            <person name="Bai X."/>
            <person name="Xiong Y."/>
            <person name="Lu S."/>
            <person name="Jin D."/>
            <person name="Lai X."/>
            <person name="Yang J."/>
            <person name="Niu L."/>
            <person name="Hu S."/>
            <person name="Meng X."/>
            <person name="Pu J."/>
            <person name="Ye C."/>
            <person name="Xu J."/>
        </authorList>
    </citation>
    <scope>NUCLEOTIDE SEQUENCE [LARGE SCALE GENOMIC DNA]</scope>
    <source>
        <strain evidence="12 13">TA 26</strain>
    </source>
</reference>
<keyword evidence="9" id="KW-0963">Cytoplasm</keyword>
<dbReference type="GO" id="GO:0008239">
    <property type="term" value="F:dipeptidyl-peptidase activity"/>
    <property type="evidence" value="ECO:0007669"/>
    <property type="project" value="UniProtKB-UniRule"/>
</dbReference>
<dbReference type="EMBL" id="CP014699">
    <property type="protein sequence ID" value="AND78633.1"/>
    <property type="molecule type" value="Genomic_DNA"/>
</dbReference>
<evidence type="ECO:0000313" key="12">
    <source>
        <dbReference type="EMBL" id="AND78633.1"/>
    </source>
</evidence>
<dbReference type="OrthoDB" id="319764at2"/>
<evidence type="ECO:0000256" key="4">
    <source>
        <dbReference type="ARBA" id="ARBA00011738"/>
    </source>
</evidence>
<sequence>MKYNQYSYLSVSQERMLSELKSLNFSLSEAQSDKSNLESFVRQTFFHYHDSDYALANMIADFETDLLSFFRSDLPLSAAVFDMVALQLLGFIPRLDFTDTAAFVREMGFPVHYRSGQVIPALYRLLLCRMKKGMTLLDDLVSKGLLPLDNSYRFFNGKSLATFDTGRLIREAVYVETPLDTDNDGQLDLVKVFIIRHATQHKLPVIMTASPYHQGVNIPANDKRLHKMEGELSVKQTGAITVQESETAVLPVPDNSQPIGQAEETFSYTDSYGLNDYLLARGFANIYVSGIGTAGSDGFMTSGDYRQIESFKAVIDWLNGRNTAYSSHRRDKKVLADWASGLVATTGKSYLGTLSTGLATTGVDGLKVIIAESGISSWYDYYRENGLVCSPGGYPGEDLDVLTELTYSRNLLPGDSLRNNDAYQSWLDGQSACLDRINGDYNQYWHDRNYLPYAHKINCTAVYTHGLQDWNVKPRQVYKIVKALPAHIQKHLFLHQGEHVYLHNWQSIDFRESMNTLLSEKMLGQNHHLDLPAVIWQDNRSEQTWQSLESFGGGDAQIRLPLGNKKQPIHNRYEAADFAHYGKDFNDFKADLFAGRANQITVDFQLENDIFLNGEIRLDLALKSNCNKGLISAQLLDYGMKKRLTDRPHLIESAAIDNGQNFAREDLRELPLQATPHRVITKGVLNLQNRTDLLLVEAVEPDAWMRVSLKLQPSLYKLLKGDTLRLLLYTTDFEHTVRDNSDYTLTVDLAQSYMAIPVNAE</sequence>
<keyword evidence="5 9" id="KW-0031">Aminopeptidase</keyword>
<dbReference type="GO" id="GO:0006508">
    <property type="term" value="P:proteolysis"/>
    <property type="evidence" value="ECO:0007669"/>
    <property type="project" value="UniProtKB-KW"/>
</dbReference>
<dbReference type="SMART" id="SM00939">
    <property type="entry name" value="PepX_C"/>
    <property type="match status" value="1"/>
</dbReference>
<feature type="active site" description="Charge relay system" evidence="9">
    <location>
        <position position="499"/>
    </location>
</feature>
<dbReference type="Gene3D" id="3.40.50.1820">
    <property type="entry name" value="alpha/beta hydrolase"/>
    <property type="match status" value="1"/>
</dbReference>
<evidence type="ECO:0000256" key="2">
    <source>
        <dbReference type="ARBA" id="ARBA00003997"/>
    </source>
</evidence>
<feature type="domain" description="Xaa-Pro dipeptidyl-peptidase C-terminal" evidence="10">
    <location>
        <begin position="515"/>
        <end position="755"/>
    </location>
</feature>
<dbReference type="Gene3D" id="1.10.246.70">
    <property type="match status" value="1"/>
</dbReference>
<feature type="domain" description="X-Prolyl dipeptidyl aminopeptidase PepX N-terminal" evidence="11">
    <location>
        <begin position="1"/>
        <end position="145"/>
    </location>
</feature>
<comment type="function">
    <text evidence="2 9">Removes N-terminal dipeptides sequentially from polypeptides having unsubstituted N-termini provided that the penultimate residue is proline.</text>
</comment>
<proteinExistence type="inferred from homology"/>
<comment type="catalytic activity">
    <reaction evidence="1 9">
        <text>Hydrolyzes Xaa-Pro-|- bonds to release unblocked, N-terminal dipeptides from substrates including Ala-Pro-|-p-nitroanilide and (sequentially) Tyr-Pro-|-Phe-Pro-|-Gly-Pro-|-Ile.</text>
        <dbReference type="EC" id="3.4.14.11"/>
    </reaction>
</comment>
<feature type="active site" description="Charge relay system" evidence="9">
    <location>
        <position position="349"/>
    </location>
</feature>
<evidence type="ECO:0000259" key="10">
    <source>
        <dbReference type="SMART" id="SM00939"/>
    </source>
</evidence>
<evidence type="ECO:0000256" key="3">
    <source>
        <dbReference type="ARBA" id="ARBA00010819"/>
    </source>
</evidence>
<dbReference type="SUPFAM" id="SSF49785">
    <property type="entry name" value="Galactose-binding domain-like"/>
    <property type="match status" value="1"/>
</dbReference>
<protein>
    <recommendedName>
        <fullName evidence="9">Xaa-Pro dipeptidyl-peptidase</fullName>
        <ecNumber evidence="9">3.4.14.11</ecNumber>
    </recommendedName>
    <alternativeName>
        <fullName evidence="9">X-Pro dipeptidyl-peptidase</fullName>
    </alternativeName>
    <alternativeName>
        <fullName evidence="9">X-prolyl-dipeptidyl aminopeptidase</fullName>
        <shortName evidence="9">X-PDAP</shortName>
    </alternativeName>
</protein>
<keyword evidence="8 9" id="KW-0720">Serine protease</keyword>
<dbReference type="InterPro" id="IPR029058">
    <property type="entry name" value="AB_hydrolase_fold"/>
</dbReference>
<gene>
    <name evidence="9" type="primary">pepX</name>
    <name evidence="12" type="ORF">A0O21_00620</name>
</gene>
<dbReference type="HAMAP" id="MF_00698">
    <property type="entry name" value="Aminopeptidase_S15"/>
    <property type="match status" value="1"/>
</dbReference>
<dbReference type="InterPro" id="IPR000383">
    <property type="entry name" value="Xaa-Pro-like_dom"/>
</dbReference>
<dbReference type="SMART" id="SM00940">
    <property type="entry name" value="PepX_N"/>
    <property type="match status" value="1"/>
</dbReference>
<dbReference type="InterPro" id="IPR015251">
    <property type="entry name" value="PepX_N_dom"/>
</dbReference>
<dbReference type="InterPro" id="IPR008252">
    <property type="entry name" value="Pept_S15_Xpro"/>
</dbReference>
<evidence type="ECO:0000256" key="5">
    <source>
        <dbReference type="ARBA" id="ARBA00022438"/>
    </source>
</evidence>
<dbReference type="InterPro" id="IPR008979">
    <property type="entry name" value="Galactose-bd-like_sf"/>
</dbReference>
<keyword evidence="7 9" id="KW-0378">Hydrolase</keyword>
<organism evidence="12 13">
    <name type="scientific">Streptococcus pantholopis</name>
    <dbReference type="NCBI Taxonomy" id="1811193"/>
    <lineage>
        <taxon>Bacteria</taxon>
        <taxon>Bacillati</taxon>
        <taxon>Bacillota</taxon>
        <taxon>Bacilli</taxon>
        <taxon>Lactobacillales</taxon>
        <taxon>Streptococcaceae</taxon>
        <taxon>Streptococcus</taxon>
    </lineage>
</organism>
<dbReference type="InterPro" id="IPR013736">
    <property type="entry name" value="Xaa-Pro_dipept_C"/>
</dbReference>
<dbReference type="SUPFAM" id="SSF81761">
    <property type="entry name" value="X-Prolyl dipeptidyl aminopeptidase PepX, N-terminal domain"/>
    <property type="match status" value="1"/>
</dbReference>
<dbReference type="GO" id="GO:0008236">
    <property type="term" value="F:serine-type peptidase activity"/>
    <property type="evidence" value="ECO:0007669"/>
    <property type="project" value="UniProtKB-KW"/>
</dbReference>
<reference evidence="13" key="2">
    <citation type="submission" date="2016-03" db="EMBL/GenBank/DDBJ databases">
        <title>Streptococcus antelopensis sp. nov., isolated from the feces of the Tibetan antelope (Pantholops hodgsonii) in Hoh Xil National Nature Reserve, Qinghai, China.</title>
        <authorList>
            <person name="Bai X."/>
        </authorList>
    </citation>
    <scope>NUCLEOTIDE SEQUENCE [LARGE SCALE GENOMIC DNA]</scope>
    <source>
        <strain evidence="13">TA 26</strain>
    </source>
</reference>
<name>A0A172Q587_9STRE</name>
<dbReference type="SUPFAM" id="SSF53474">
    <property type="entry name" value="alpha/beta-Hydrolases"/>
    <property type="match status" value="1"/>
</dbReference>
<evidence type="ECO:0000256" key="7">
    <source>
        <dbReference type="ARBA" id="ARBA00022801"/>
    </source>
</evidence>
<dbReference type="AlphaFoldDB" id="A0A172Q587"/>
<dbReference type="KEGG" id="spat:A0O21_00620"/>
<comment type="subunit">
    <text evidence="4 9">Homodimer.</text>
</comment>
<dbReference type="GO" id="GO:0005737">
    <property type="term" value="C:cytoplasm"/>
    <property type="evidence" value="ECO:0007669"/>
    <property type="project" value="UniProtKB-SubCell"/>
</dbReference>
<keyword evidence="13" id="KW-1185">Reference proteome</keyword>
<dbReference type="Pfam" id="PF02129">
    <property type="entry name" value="Peptidase_S15"/>
    <property type="match status" value="1"/>
</dbReference>